<dbReference type="OrthoDB" id="9815017at2"/>
<keyword evidence="2" id="KW-0805">Transcription regulation</keyword>
<evidence type="ECO:0000256" key="2">
    <source>
        <dbReference type="ARBA" id="ARBA00023015"/>
    </source>
</evidence>
<dbReference type="InterPro" id="IPR028978">
    <property type="entry name" value="Chorismate_lyase_/UTRA_dom_sf"/>
</dbReference>
<dbReference type="PROSITE" id="PS50949">
    <property type="entry name" value="HTH_GNTR"/>
    <property type="match status" value="1"/>
</dbReference>
<gene>
    <name evidence="6" type="ORF">CUU66_16470</name>
</gene>
<accession>A0A2N5M373</accession>
<dbReference type="Gene3D" id="3.40.1410.10">
    <property type="entry name" value="Chorismate lyase-like"/>
    <property type="match status" value="1"/>
</dbReference>
<dbReference type="InterPro" id="IPR000524">
    <property type="entry name" value="Tscrpt_reg_HTH_GntR"/>
</dbReference>
<dbReference type="PANTHER" id="PTHR44846">
    <property type="entry name" value="MANNOSYL-D-GLYCERATE TRANSPORT/METABOLISM SYSTEM REPRESSOR MNGR-RELATED"/>
    <property type="match status" value="1"/>
</dbReference>
<dbReference type="PRINTS" id="PR00035">
    <property type="entry name" value="HTHGNTR"/>
</dbReference>
<dbReference type="AlphaFoldDB" id="A0A2N5M373"/>
<evidence type="ECO:0000313" key="6">
    <source>
        <dbReference type="EMBL" id="PLT28810.1"/>
    </source>
</evidence>
<keyword evidence="3" id="KW-0238">DNA-binding</keyword>
<evidence type="ECO:0000313" key="7">
    <source>
        <dbReference type="Proteomes" id="UP000234748"/>
    </source>
</evidence>
<name>A0A2N5M373_9BACI</name>
<dbReference type="Pfam" id="PF07702">
    <property type="entry name" value="UTRA"/>
    <property type="match status" value="1"/>
</dbReference>
<dbReference type="GO" id="GO:0045892">
    <property type="term" value="P:negative regulation of DNA-templated transcription"/>
    <property type="evidence" value="ECO:0007669"/>
    <property type="project" value="TreeGrafter"/>
</dbReference>
<dbReference type="CDD" id="cd07377">
    <property type="entry name" value="WHTH_GntR"/>
    <property type="match status" value="1"/>
</dbReference>
<evidence type="ECO:0000256" key="3">
    <source>
        <dbReference type="ARBA" id="ARBA00023125"/>
    </source>
</evidence>
<dbReference type="PANTHER" id="PTHR44846:SF5">
    <property type="entry name" value="HTH-TYPE TRANSCRIPTIONAL REGULATOR GMUR"/>
    <property type="match status" value="1"/>
</dbReference>
<sequence length="237" mass="27267">MTKYEAISAEMRERIKEKHYPLDQPIPDEISLSKEFDCSRMTMKRALDILVMEGLLFRKRGHGTFIVKSAIQDSRINVVSNEVLGFSKLINNDKITSKVIKFEVHFPSEEVAAHLAIDNKTPVYFIIRLRMVDGEPYVLEKTYMPTTLIPGINDEILHGSVYDYIMNTLDLTIAGSHRKVRACKSDKLDQEHLVCQSDDPILEVEHVGFLNNGVPFEYSFSRHRYDKFEVTTVNLRG</sequence>
<dbReference type="Proteomes" id="UP000234748">
    <property type="component" value="Unassembled WGS sequence"/>
</dbReference>
<dbReference type="SUPFAM" id="SSF46785">
    <property type="entry name" value="Winged helix' DNA-binding domain"/>
    <property type="match status" value="1"/>
</dbReference>
<dbReference type="Pfam" id="PF00392">
    <property type="entry name" value="GntR"/>
    <property type="match status" value="1"/>
</dbReference>
<keyword evidence="1" id="KW-0678">Repressor</keyword>
<dbReference type="FunFam" id="3.40.1410.10:FF:000008">
    <property type="entry name" value="Transcriptional regulator, GntR family"/>
    <property type="match status" value="1"/>
</dbReference>
<feature type="domain" description="HTH gntR-type" evidence="5">
    <location>
        <begin position="1"/>
        <end position="69"/>
    </location>
</feature>
<keyword evidence="4" id="KW-0804">Transcription</keyword>
<organism evidence="6 7">
    <name type="scientific">Peribacillus deserti</name>
    <dbReference type="NCBI Taxonomy" id="673318"/>
    <lineage>
        <taxon>Bacteria</taxon>
        <taxon>Bacillati</taxon>
        <taxon>Bacillota</taxon>
        <taxon>Bacilli</taxon>
        <taxon>Bacillales</taxon>
        <taxon>Bacillaceae</taxon>
        <taxon>Peribacillus</taxon>
    </lineage>
</organism>
<dbReference type="InterPro" id="IPR036388">
    <property type="entry name" value="WH-like_DNA-bd_sf"/>
</dbReference>
<dbReference type="InterPro" id="IPR050679">
    <property type="entry name" value="Bact_HTH_transcr_reg"/>
</dbReference>
<dbReference type="EMBL" id="PGUY01000051">
    <property type="protein sequence ID" value="PLT28810.1"/>
    <property type="molecule type" value="Genomic_DNA"/>
</dbReference>
<comment type="caution">
    <text evidence="6">The sequence shown here is derived from an EMBL/GenBank/DDBJ whole genome shotgun (WGS) entry which is preliminary data.</text>
</comment>
<dbReference type="Gene3D" id="1.10.10.10">
    <property type="entry name" value="Winged helix-like DNA-binding domain superfamily/Winged helix DNA-binding domain"/>
    <property type="match status" value="1"/>
</dbReference>
<dbReference type="InterPro" id="IPR036390">
    <property type="entry name" value="WH_DNA-bd_sf"/>
</dbReference>
<dbReference type="RefSeq" id="WP_101644121.1">
    <property type="nucleotide sequence ID" value="NZ_PGUY01000051.1"/>
</dbReference>
<protein>
    <submittedName>
        <fullName evidence="6">GntR family transcriptional regulator</fullName>
    </submittedName>
</protein>
<proteinExistence type="predicted"/>
<dbReference type="InterPro" id="IPR011663">
    <property type="entry name" value="UTRA"/>
</dbReference>
<reference evidence="6 7" key="1">
    <citation type="submission" date="2017-11" db="EMBL/GenBank/DDBJ databases">
        <title>Comparitive Functional Genomics of Dry Heat Resistant strains isolated from the Viking Spacecraft.</title>
        <authorList>
            <person name="Seuylemezian A."/>
            <person name="Cooper K."/>
            <person name="Vaishampayan P."/>
        </authorList>
    </citation>
    <scope>NUCLEOTIDE SEQUENCE [LARGE SCALE GENOMIC DNA]</scope>
    <source>
        <strain evidence="6 7">V1-29</strain>
    </source>
</reference>
<dbReference type="FunFam" id="1.10.10.10:FF:000079">
    <property type="entry name" value="GntR family transcriptional regulator"/>
    <property type="match status" value="1"/>
</dbReference>
<dbReference type="GO" id="GO:0003677">
    <property type="term" value="F:DNA binding"/>
    <property type="evidence" value="ECO:0007669"/>
    <property type="project" value="UniProtKB-KW"/>
</dbReference>
<dbReference type="SMART" id="SM00345">
    <property type="entry name" value="HTH_GNTR"/>
    <property type="match status" value="1"/>
</dbReference>
<dbReference type="GO" id="GO:0003700">
    <property type="term" value="F:DNA-binding transcription factor activity"/>
    <property type="evidence" value="ECO:0007669"/>
    <property type="project" value="InterPro"/>
</dbReference>
<evidence type="ECO:0000256" key="1">
    <source>
        <dbReference type="ARBA" id="ARBA00022491"/>
    </source>
</evidence>
<keyword evidence="7" id="KW-1185">Reference proteome</keyword>
<evidence type="ECO:0000256" key="4">
    <source>
        <dbReference type="ARBA" id="ARBA00023163"/>
    </source>
</evidence>
<evidence type="ECO:0000259" key="5">
    <source>
        <dbReference type="PROSITE" id="PS50949"/>
    </source>
</evidence>
<dbReference type="SUPFAM" id="SSF64288">
    <property type="entry name" value="Chorismate lyase-like"/>
    <property type="match status" value="1"/>
</dbReference>
<dbReference type="SMART" id="SM00866">
    <property type="entry name" value="UTRA"/>
    <property type="match status" value="1"/>
</dbReference>